<dbReference type="EMBL" id="JNSL01000004">
    <property type="protein sequence ID" value="KGA21575.1"/>
    <property type="molecule type" value="Genomic_DNA"/>
</dbReference>
<evidence type="ECO:0000259" key="2">
    <source>
        <dbReference type="Pfam" id="PF13458"/>
    </source>
</evidence>
<feature type="domain" description="Leucine-binding protein" evidence="2">
    <location>
        <begin position="30"/>
        <end position="344"/>
    </location>
</feature>
<dbReference type="Gene3D" id="3.40.50.2300">
    <property type="match status" value="2"/>
</dbReference>
<gene>
    <name evidence="3" type="ORF">GM51_1430</name>
</gene>
<dbReference type="InterPro" id="IPR028082">
    <property type="entry name" value="Peripla_BP_I"/>
</dbReference>
<dbReference type="InterPro" id="IPR051010">
    <property type="entry name" value="BCAA_transport"/>
</dbReference>
<accession>A0A094QBE7</accession>
<dbReference type="SUPFAM" id="SSF53822">
    <property type="entry name" value="Periplasmic binding protein-like I"/>
    <property type="match status" value="1"/>
</dbReference>
<comment type="caution">
    <text evidence="3">The sequence shown here is derived from an EMBL/GenBank/DDBJ whole genome shotgun (WGS) entry which is preliminary data.</text>
</comment>
<dbReference type="InterPro" id="IPR028081">
    <property type="entry name" value="Leu-bd"/>
</dbReference>
<dbReference type="PANTHER" id="PTHR30483">
    <property type="entry name" value="LEUCINE-SPECIFIC-BINDING PROTEIN"/>
    <property type="match status" value="1"/>
</dbReference>
<dbReference type="AlphaFoldDB" id="A0A094QBE7"/>
<organism evidence="3">
    <name type="scientific">freshwater metagenome</name>
    <dbReference type="NCBI Taxonomy" id="449393"/>
    <lineage>
        <taxon>unclassified sequences</taxon>
        <taxon>metagenomes</taxon>
        <taxon>ecological metagenomes</taxon>
    </lineage>
</organism>
<proteinExistence type="predicted"/>
<keyword evidence="1" id="KW-0732">Signal</keyword>
<dbReference type="PANTHER" id="PTHR30483:SF6">
    <property type="entry name" value="PERIPLASMIC BINDING PROTEIN OF ABC TRANSPORTER FOR NATURAL AMINO ACIDS"/>
    <property type="match status" value="1"/>
</dbReference>
<sequence length="415" mass="42993">MKAKYVIFASAIASALVVGSLPAQAAGVDMKIGTIHPLTGGNADYGIGLTSAAEFGAEQITKAMKAAKVAGTCKITASEDDQATPALAVEAATKLVKSNKVNAIVGPLTSGSTVSAAQSVTVPNNVVMIATAASSPTITKFADKDLLFRTYPSDAFQGKVIVAAVQKKFGKTVTLSIGARNDSFGTALANVVTNEWVKGGGDIGRKVLWNPENATFDSEAKLLTEGSPDVWVIVDFPDTFAKVGPALVRTGNWDPKKTFFTEAMYNEDVIKTIGVDIMAGASGTAAKSIGIKSDKWKADRKAAKPSTKETFVDASAYDATVLLCLAAIHGKSNKASVISKSLRAVSGAKGGANIPWTKLTDAVKAAAAGKSFTYQGAWTTAKFDAAGDSSGALFRVYKVAADGKLSSNDAEDVRF</sequence>
<evidence type="ECO:0000313" key="3">
    <source>
        <dbReference type="EMBL" id="KGA21575.1"/>
    </source>
</evidence>
<name>A0A094QBE7_9ZZZZ</name>
<reference evidence="3" key="1">
    <citation type="submission" date="2014-06" db="EMBL/GenBank/DDBJ databases">
        <title>Key roles for freshwater Actinobacteria revealed by deep metagenomic sequencing.</title>
        <authorList>
            <person name="Ghai R."/>
            <person name="Mizuno C.M."/>
            <person name="Picazo A."/>
            <person name="Camacho A."/>
            <person name="Rodriguez-Valera F."/>
        </authorList>
    </citation>
    <scope>NUCLEOTIDE SEQUENCE</scope>
</reference>
<dbReference type="Pfam" id="PF13458">
    <property type="entry name" value="Peripla_BP_6"/>
    <property type="match status" value="1"/>
</dbReference>
<evidence type="ECO:0000256" key="1">
    <source>
        <dbReference type="ARBA" id="ARBA00022729"/>
    </source>
</evidence>
<protein>
    <recommendedName>
        <fullName evidence="2">Leucine-binding protein domain-containing protein</fullName>
    </recommendedName>
</protein>